<dbReference type="CDD" id="cd00761">
    <property type="entry name" value="Glyco_tranf_GTA_type"/>
    <property type="match status" value="1"/>
</dbReference>
<dbReference type="InterPro" id="IPR029044">
    <property type="entry name" value="Nucleotide-diphossugar_trans"/>
</dbReference>
<dbReference type="SUPFAM" id="SSF53448">
    <property type="entry name" value="Nucleotide-diphospho-sugar transferases"/>
    <property type="match status" value="1"/>
</dbReference>
<dbReference type="Pfam" id="PF00535">
    <property type="entry name" value="Glycos_transf_2"/>
    <property type="match status" value="1"/>
</dbReference>
<evidence type="ECO:0000259" key="1">
    <source>
        <dbReference type="Pfam" id="PF00535"/>
    </source>
</evidence>
<protein>
    <submittedName>
        <fullName evidence="2">Glycosyl transferase family 2</fullName>
    </submittedName>
</protein>
<dbReference type="Gene3D" id="3.90.550.10">
    <property type="entry name" value="Spore Coat Polysaccharide Biosynthesis Protein SpsA, Chain A"/>
    <property type="match status" value="1"/>
</dbReference>
<sequence>MRVQVLASVMNEEPRELIGRMRLASDAVIINQCDRLGAEEIEHEGYLIKFYSFPDRGVGRSRNEAIMRADGDICLFSDADIVYEPGYAEAVAEEFRRNHDADMILFNVTVNEMRKTYHITERKRVHWYNCGRYGAVSFAVRRSSLLSSGVMFSLLFGGGAKYSNGEDSLFLKEFMDRGYSVYTAPVTIARETEGESSWFEGYSRKFFQDRGVLYRYLYGRLYGIMALRFLLAHRDKLCREVPLKQAYRWMCSAAKEGKRSESLEG</sequence>
<evidence type="ECO:0000313" key="3">
    <source>
        <dbReference type="Proteomes" id="UP000236311"/>
    </source>
</evidence>
<accession>A0A2K4ZIF2</accession>
<name>A0A2K4ZIF2_9FIRM</name>
<proteinExistence type="predicted"/>
<organism evidence="2 3">
    <name type="scientific">Acetatifactor muris</name>
    <dbReference type="NCBI Taxonomy" id="879566"/>
    <lineage>
        <taxon>Bacteria</taxon>
        <taxon>Bacillati</taxon>
        <taxon>Bacillota</taxon>
        <taxon>Clostridia</taxon>
        <taxon>Lachnospirales</taxon>
        <taxon>Lachnospiraceae</taxon>
        <taxon>Acetatifactor</taxon>
    </lineage>
</organism>
<dbReference type="GO" id="GO:0016740">
    <property type="term" value="F:transferase activity"/>
    <property type="evidence" value="ECO:0007669"/>
    <property type="project" value="UniProtKB-KW"/>
</dbReference>
<feature type="domain" description="Glycosyltransferase 2-like" evidence="1">
    <location>
        <begin position="38"/>
        <end position="126"/>
    </location>
</feature>
<keyword evidence="2" id="KW-0808">Transferase</keyword>
<dbReference type="Proteomes" id="UP000236311">
    <property type="component" value="Unassembled WGS sequence"/>
</dbReference>
<reference evidence="2 3" key="1">
    <citation type="submission" date="2018-01" db="EMBL/GenBank/DDBJ databases">
        <authorList>
            <person name="Gaut B.S."/>
            <person name="Morton B.R."/>
            <person name="Clegg M.T."/>
            <person name="Duvall M.R."/>
        </authorList>
    </citation>
    <scope>NUCLEOTIDE SEQUENCE [LARGE SCALE GENOMIC DNA]</scope>
    <source>
        <strain evidence="2">GP69</strain>
    </source>
</reference>
<dbReference type="RefSeq" id="WP_103240244.1">
    <property type="nucleotide sequence ID" value="NZ_CANRXC010000002.1"/>
</dbReference>
<keyword evidence="3" id="KW-1185">Reference proteome</keyword>
<dbReference type="InterPro" id="IPR001173">
    <property type="entry name" value="Glyco_trans_2-like"/>
</dbReference>
<dbReference type="EMBL" id="OFSM01000014">
    <property type="protein sequence ID" value="SOY30182.1"/>
    <property type="molecule type" value="Genomic_DNA"/>
</dbReference>
<dbReference type="AlphaFoldDB" id="A0A2K4ZIF2"/>
<gene>
    <name evidence="2" type="ORF">AMURIS_02905</name>
</gene>
<dbReference type="OrthoDB" id="9778406at2"/>
<evidence type="ECO:0000313" key="2">
    <source>
        <dbReference type="EMBL" id="SOY30182.1"/>
    </source>
</evidence>